<protein>
    <recommendedName>
        <fullName evidence="3">FAD/NAD(P)-binding domain-containing protein</fullName>
    </recommendedName>
</protein>
<organism evidence="1 2">
    <name type="scientific">Sulfobacillus thermotolerans</name>
    <dbReference type="NCBI Taxonomy" id="338644"/>
    <lineage>
        <taxon>Bacteria</taxon>
        <taxon>Bacillati</taxon>
        <taxon>Bacillota</taxon>
        <taxon>Clostridia</taxon>
        <taxon>Eubacteriales</taxon>
        <taxon>Clostridiales Family XVII. Incertae Sedis</taxon>
        <taxon>Sulfobacillus</taxon>
    </lineage>
</organism>
<dbReference type="SUPFAM" id="SSF51905">
    <property type="entry name" value="FAD/NAD(P)-binding domain"/>
    <property type="match status" value="2"/>
</dbReference>
<dbReference type="EMBL" id="CP019454">
    <property type="protein sequence ID" value="AUW94304.1"/>
    <property type="molecule type" value="Genomic_DNA"/>
</dbReference>
<gene>
    <name evidence="1" type="ORF">BXT84_10445</name>
</gene>
<evidence type="ECO:0008006" key="3">
    <source>
        <dbReference type="Google" id="ProtNLM"/>
    </source>
</evidence>
<proteinExistence type="predicted"/>
<keyword evidence="2" id="KW-1185">Reference proteome</keyword>
<sequence length="394" mass="43379">MSAITIIGQGPAALLAASFIQEVQQDCVIVADSEGSLPLWSGSFDFHAPSDDISNPWSLLDRQPLMLPAETWAFLWESLVGFERAAGIPVAADIPSHNWWTITCTGKSKSVFVVPQWQYVQKTFLPVWFIGFQGLADSMADFQCHTYQQQTGVDAGFHVLPNPTPWTPSWGPIRWASYMDTDEGLSWLLSEIQKVAPEIPKTWPILLPQVIGRRRAEHNLQALTTALGQMVFEYPLVTPSLGGMRIRDRWVWYLKKQGVPFLTGRAISVEKGWVTLADGRQWHSDHVIVATGGILGGGLEVMVDGRLRDPLRDTVVGRMPPGRAIDLYSWGQPADYGTPEMTACGSQCGGWDPNQDGNGGAMILATVWQSLCRTGIFSNLGSCNSERSVTHVGK</sequence>
<dbReference type="Proteomes" id="UP000325292">
    <property type="component" value="Chromosome"/>
</dbReference>
<dbReference type="InterPro" id="IPR036188">
    <property type="entry name" value="FAD/NAD-bd_sf"/>
</dbReference>
<accession>A0ABM6RSL9</accession>
<name>A0ABM6RSL9_9FIRM</name>
<evidence type="ECO:0000313" key="1">
    <source>
        <dbReference type="EMBL" id="AUW94304.1"/>
    </source>
</evidence>
<reference evidence="1 2" key="1">
    <citation type="journal article" date="2019" name="Sci. Rep.">
        <title>Sulfobacillus thermotolerans: new insights into resistance and metabolic capacities of acidophilic chemolithotrophs.</title>
        <authorList>
            <person name="Panyushkina A.E."/>
            <person name="Babenko V.V."/>
            <person name="Nikitina A.S."/>
            <person name="Selezneva O.V."/>
            <person name="Tsaplina I.A."/>
            <person name="Letarova M.A."/>
            <person name="Kostryukova E.S."/>
            <person name="Letarov A.V."/>
        </authorList>
    </citation>
    <scope>NUCLEOTIDE SEQUENCE [LARGE SCALE GENOMIC DNA]</scope>
    <source>
        <strain evidence="1 2">Kr1</strain>
    </source>
</reference>
<evidence type="ECO:0000313" key="2">
    <source>
        <dbReference type="Proteomes" id="UP000325292"/>
    </source>
</evidence>